<protein>
    <submittedName>
        <fullName evidence="1">Uncharacterized protein</fullName>
    </submittedName>
</protein>
<reference evidence="1" key="1">
    <citation type="submission" date="2017-07" db="EMBL/GenBank/DDBJ databases">
        <authorList>
            <person name="Mikheyev A."/>
            <person name="Grau M."/>
        </authorList>
    </citation>
    <scope>NUCLEOTIDE SEQUENCE</scope>
    <source>
        <tissue evidence="1">Venom_gland</tissue>
    </source>
</reference>
<sequence>MQEETLACCCVILLFNNILGPEILCLWSNLSNNYPNYDRTPYIYIYKAYIWKKKGVMAELDPSLFPATCEFRGRFQCITLTYKNQVSSRAPFEALSPLYLHPLQQIKAKKK</sequence>
<dbReference type="EMBL" id="IACM01164540">
    <property type="protein sequence ID" value="LAB44044.1"/>
    <property type="molecule type" value="Transcribed_RNA"/>
</dbReference>
<accession>A0A2D4NED2</accession>
<proteinExistence type="predicted"/>
<evidence type="ECO:0000313" key="1">
    <source>
        <dbReference type="EMBL" id="LAB44044.1"/>
    </source>
</evidence>
<name>A0A2D4NED2_9SAUR</name>
<organism evidence="1">
    <name type="scientific">Micrurus spixii</name>
    <name type="common">Amazon coral snake</name>
    <dbReference type="NCBI Taxonomy" id="129469"/>
    <lineage>
        <taxon>Eukaryota</taxon>
        <taxon>Metazoa</taxon>
        <taxon>Chordata</taxon>
        <taxon>Craniata</taxon>
        <taxon>Vertebrata</taxon>
        <taxon>Euteleostomi</taxon>
        <taxon>Lepidosauria</taxon>
        <taxon>Squamata</taxon>
        <taxon>Bifurcata</taxon>
        <taxon>Unidentata</taxon>
        <taxon>Episquamata</taxon>
        <taxon>Toxicofera</taxon>
        <taxon>Serpentes</taxon>
        <taxon>Colubroidea</taxon>
        <taxon>Elapidae</taxon>
        <taxon>Elapinae</taxon>
        <taxon>Micrurus</taxon>
    </lineage>
</organism>
<reference evidence="1" key="2">
    <citation type="submission" date="2017-11" db="EMBL/GenBank/DDBJ databases">
        <title>Coralsnake Venomics: Analyses of Venom Gland Transcriptomes and Proteomes of Six Brazilian Taxa.</title>
        <authorList>
            <person name="Aird S.D."/>
            <person name="Jorge da Silva N."/>
            <person name="Qiu L."/>
            <person name="Villar-Briones A."/>
            <person name="Aparecida-Saddi V."/>
            <person name="Campos-Telles M.P."/>
            <person name="Grau M."/>
            <person name="Mikheyev A.S."/>
        </authorList>
    </citation>
    <scope>NUCLEOTIDE SEQUENCE</scope>
    <source>
        <tissue evidence="1">Venom_gland</tissue>
    </source>
</reference>
<dbReference type="AlphaFoldDB" id="A0A2D4NED2"/>